<keyword evidence="2" id="KW-1185">Reference proteome</keyword>
<reference evidence="1 2" key="1">
    <citation type="journal article" date="2020" name="Int. J. Syst. Evol. Microbiol.">
        <title>Reclassification of Streptomyces castelarensis and Streptomyces sporoclivatus as later heterotypic synonyms of Streptomyces antimycoticus.</title>
        <authorList>
            <person name="Komaki H."/>
            <person name="Tamura T."/>
        </authorList>
    </citation>
    <scope>NUCLEOTIDE SEQUENCE [LARGE SCALE GENOMIC DNA]</scope>
    <source>
        <strain evidence="1 2">NBRC 12839</strain>
    </source>
</reference>
<dbReference type="Proteomes" id="UP000299290">
    <property type="component" value="Unassembled WGS sequence"/>
</dbReference>
<dbReference type="AlphaFoldDB" id="A0A4D4KRU2"/>
<dbReference type="InterPro" id="IPR048142">
    <property type="entry name" value="QRL_CxxC_CxxC"/>
</dbReference>
<dbReference type="NCBIfam" id="NF041638">
    <property type="entry name" value="QRL_CxxC_CxxC"/>
    <property type="match status" value="1"/>
</dbReference>
<accession>A0A4D4KRU2</accession>
<proteinExistence type="predicted"/>
<protein>
    <submittedName>
        <fullName evidence="1">Uncharacterized protein</fullName>
    </submittedName>
</protein>
<comment type="caution">
    <text evidence="1">The sequence shown here is derived from an EMBL/GenBank/DDBJ whole genome shotgun (WGS) entry which is preliminary data.</text>
</comment>
<evidence type="ECO:0000313" key="1">
    <source>
        <dbReference type="EMBL" id="GDY49300.1"/>
    </source>
</evidence>
<organism evidence="1 2">
    <name type="scientific">Streptomyces antimycoticus</name>
    <dbReference type="NCBI Taxonomy" id="68175"/>
    <lineage>
        <taxon>Bacteria</taxon>
        <taxon>Bacillati</taxon>
        <taxon>Actinomycetota</taxon>
        <taxon>Actinomycetes</taxon>
        <taxon>Kitasatosporales</taxon>
        <taxon>Streptomycetaceae</taxon>
        <taxon>Streptomyces</taxon>
        <taxon>Streptomyces violaceusniger group</taxon>
    </lineage>
</organism>
<dbReference type="RefSeq" id="WP_137970629.1">
    <property type="nucleotide sequence ID" value="NZ_BJHV01000003.1"/>
</dbReference>
<gene>
    <name evidence="1" type="ORF">SANT12839_101820</name>
</gene>
<name>A0A4D4KRU2_9ACTN</name>
<dbReference type="EMBL" id="BJHV01000003">
    <property type="protein sequence ID" value="GDY49300.1"/>
    <property type="molecule type" value="Genomic_DNA"/>
</dbReference>
<sequence length="129" mass="14545">MPRTDLRFLDPEGERFGIPTWPWRMGPSPEEWATLRQLKARGLRPGGRSNPVGGQLGWQSGDGPRFAYLYRVELALPKRPMTEARWASIRKATQARQICPACEKKQDYEIPKRYGVCNDCPGGANEATA</sequence>
<evidence type="ECO:0000313" key="2">
    <source>
        <dbReference type="Proteomes" id="UP000299290"/>
    </source>
</evidence>